<feature type="chain" id="PRO_5001649154" evidence="1">
    <location>
        <begin position="18"/>
        <end position="163"/>
    </location>
</feature>
<gene>
    <name evidence="2" type="ORF">GALMADRAFT_143216</name>
</gene>
<protein>
    <submittedName>
        <fullName evidence="2">Uncharacterized protein</fullName>
    </submittedName>
</protein>
<dbReference type="HOGENOM" id="CLU_1627158_0_0_1"/>
<feature type="signal peptide" evidence="1">
    <location>
        <begin position="1"/>
        <end position="17"/>
    </location>
</feature>
<accession>A0A067SXG1</accession>
<reference evidence="3" key="1">
    <citation type="journal article" date="2014" name="Proc. Natl. Acad. Sci. U.S.A.">
        <title>Extensive sampling of basidiomycete genomes demonstrates inadequacy of the white-rot/brown-rot paradigm for wood decay fungi.</title>
        <authorList>
            <person name="Riley R."/>
            <person name="Salamov A.A."/>
            <person name="Brown D.W."/>
            <person name="Nagy L.G."/>
            <person name="Floudas D."/>
            <person name="Held B.W."/>
            <person name="Levasseur A."/>
            <person name="Lombard V."/>
            <person name="Morin E."/>
            <person name="Otillar R."/>
            <person name="Lindquist E.A."/>
            <person name="Sun H."/>
            <person name="LaButti K.M."/>
            <person name="Schmutz J."/>
            <person name="Jabbour D."/>
            <person name="Luo H."/>
            <person name="Baker S.E."/>
            <person name="Pisabarro A.G."/>
            <person name="Walton J.D."/>
            <person name="Blanchette R.A."/>
            <person name="Henrissat B."/>
            <person name="Martin F."/>
            <person name="Cullen D."/>
            <person name="Hibbett D.S."/>
            <person name="Grigoriev I.V."/>
        </authorList>
    </citation>
    <scope>NUCLEOTIDE SEQUENCE [LARGE SCALE GENOMIC DNA]</scope>
    <source>
        <strain evidence="3">CBS 339.88</strain>
    </source>
</reference>
<organism evidence="2 3">
    <name type="scientific">Galerina marginata (strain CBS 339.88)</name>
    <dbReference type="NCBI Taxonomy" id="685588"/>
    <lineage>
        <taxon>Eukaryota</taxon>
        <taxon>Fungi</taxon>
        <taxon>Dikarya</taxon>
        <taxon>Basidiomycota</taxon>
        <taxon>Agaricomycotina</taxon>
        <taxon>Agaricomycetes</taxon>
        <taxon>Agaricomycetidae</taxon>
        <taxon>Agaricales</taxon>
        <taxon>Agaricineae</taxon>
        <taxon>Strophariaceae</taxon>
        <taxon>Galerina</taxon>
    </lineage>
</organism>
<evidence type="ECO:0000256" key="1">
    <source>
        <dbReference type="SAM" id="SignalP"/>
    </source>
</evidence>
<keyword evidence="3" id="KW-1185">Reference proteome</keyword>
<evidence type="ECO:0000313" key="2">
    <source>
        <dbReference type="EMBL" id="KDR72379.1"/>
    </source>
</evidence>
<dbReference type="EMBL" id="KL142389">
    <property type="protein sequence ID" value="KDR72379.1"/>
    <property type="molecule type" value="Genomic_DNA"/>
</dbReference>
<sequence>MFYPLPHALFYIVFTLALVLNAGYPPAKVKLQISRFDDVKFATCVARPSNPFQNILLLTSGSGVTANLASSHNVTFLINVYAFPGNTRVTSSIAPVYSEYDHETPTTNTTFRHAGPIPINLGRRRSSFVKRQVLLTLYKLLRGCFTKTDYWFKQPMPLVEDIR</sequence>
<name>A0A067SXG1_GALM3</name>
<evidence type="ECO:0000313" key="3">
    <source>
        <dbReference type="Proteomes" id="UP000027222"/>
    </source>
</evidence>
<proteinExistence type="predicted"/>
<dbReference type="Proteomes" id="UP000027222">
    <property type="component" value="Unassembled WGS sequence"/>
</dbReference>
<dbReference type="AlphaFoldDB" id="A0A067SXG1"/>
<keyword evidence="1" id="KW-0732">Signal</keyword>